<reference evidence="6 7" key="1">
    <citation type="submission" date="2016-02" db="EMBL/GenBank/DDBJ databases">
        <authorList>
            <person name="Wen L."/>
            <person name="He K."/>
            <person name="Yang H."/>
        </authorList>
    </citation>
    <scope>NUCLEOTIDE SEQUENCE [LARGE SCALE GENOMIC DNA]</scope>
    <source>
        <strain evidence="6 7">CD11_3</strain>
    </source>
</reference>
<keyword evidence="2" id="KW-1133">Transmembrane helix</keyword>
<evidence type="ECO:0000313" key="6">
    <source>
        <dbReference type="EMBL" id="OAH49073.1"/>
    </source>
</evidence>
<evidence type="ECO:0000313" key="7">
    <source>
        <dbReference type="Proteomes" id="UP000076998"/>
    </source>
</evidence>
<dbReference type="RefSeq" id="WP_064003847.1">
    <property type="nucleotide sequence ID" value="NZ_LSTV01000005.1"/>
</dbReference>
<feature type="chain" id="PRO_5008065847" description="DUF2207 domain-containing protein" evidence="3">
    <location>
        <begin position="32"/>
        <end position="596"/>
    </location>
</feature>
<feature type="domain" description="DUF2207" evidence="4">
    <location>
        <begin position="43"/>
        <end position="231"/>
    </location>
</feature>
<feature type="compositionally biased region" description="Gly residues" evidence="1">
    <location>
        <begin position="577"/>
        <end position="596"/>
    </location>
</feature>
<dbReference type="Proteomes" id="UP000076998">
    <property type="component" value="Unassembled WGS sequence"/>
</dbReference>
<proteinExistence type="predicted"/>
<keyword evidence="2" id="KW-0472">Membrane</keyword>
<feature type="domain" description="Predicted membrane protein YciQ-like C-terminal" evidence="5">
    <location>
        <begin position="286"/>
        <end position="531"/>
    </location>
</feature>
<feature type="transmembrane region" description="Helical" evidence="2">
    <location>
        <begin position="403"/>
        <end position="428"/>
    </location>
</feature>
<organism evidence="6 7">
    <name type="scientific">Microbacterium oleivorans</name>
    <dbReference type="NCBI Taxonomy" id="273677"/>
    <lineage>
        <taxon>Bacteria</taxon>
        <taxon>Bacillati</taxon>
        <taxon>Actinomycetota</taxon>
        <taxon>Actinomycetes</taxon>
        <taxon>Micrococcales</taxon>
        <taxon>Microbacteriaceae</taxon>
        <taxon>Microbacterium</taxon>
    </lineage>
</organism>
<gene>
    <name evidence="6" type="ORF">AYL44_13810</name>
</gene>
<evidence type="ECO:0008006" key="8">
    <source>
        <dbReference type="Google" id="ProtNLM"/>
    </source>
</evidence>
<comment type="caution">
    <text evidence="6">The sequence shown here is derived from an EMBL/GenBank/DDBJ whole genome shotgun (WGS) entry which is preliminary data.</text>
</comment>
<feature type="region of interest" description="Disordered" evidence="1">
    <location>
        <begin position="569"/>
        <end position="596"/>
    </location>
</feature>
<name>A0A177K6Q9_9MICO</name>
<feature type="transmembrane region" description="Helical" evidence="2">
    <location>
        <begin position="434"/>
        <end position="456"/>
    </location>
</feature>
<dbReference type="InterPro" id="IPR048389">
    <property type="entry name" value="YciQ-like_C"/>
</dbReference>
<evidence type="ECO:0000256" key="1">
    <source>
        <dbReference type="SAM" id="MobiDB-lite"/>
    </source>
</evidence>
<evidence type="ECO:0000256" key="2">
    <source>
        <dbReference type="SAM" id="Phobius"/>
    </source>
</evidence>
<keyword evidence="3" id="KW-0732">Signal</keyword>
<evidence type="ECO:0000256" key="3">
    <source>
        <dbReference type="SAM" id="SignalP"/>
    </source>
</evidence>
<dbReference type="Pfam" id="PF20990">
    <property type="entry name" value="DUF2207_C"/>
    <property type="match status" value="1"/>
</dbReference>
<feature type="transmembrane region" description="Helical" evidence="2">
    <location>
        <begin position="248"/>
        <end position="268"/>
    </location>
</feature>
<feature type="signal peptide" evidence="3">
    <location>
        <begin position="1"/>
        <end position="31"/>
    </location>
</feature>
<dbReference type="InterPro" id="IPR018702">
    <property type="entry name" value="DUF2207"/>
</dbReference>
<dbReference type="EMBL" id="LSTV01000005">
    <property type="protein sequence ID" value="OAH49073.1"/>
    <property type="molecule type" value="Genomic_DNA"/>
</dbReference>
<dbReference type="OrthoDB" id="4973253at2"/>
<evidence type="ECO:0000259" key="5">
    <source>
        <dbReference type="Pfam" id="PF20990"/>
    </source>
</evidence>
<sequence length="596" mass="62583">MQPWSRRLARAGAVVAVALGVLVGAPSAANADVEDFSFDSLTVDYTLTRAEDGTSRMRVVEEFVARFPETDQNRGIRRVIPDEYDGQPLRPSLESAVDAEGDPWEVVETDDGEDGLVVTARSEDYVHGRQTFVLTYSLDNVTREFPDTGLELYWDVNGFDWAQPFGEVTVRLHLDGEIADAAGSLACYAGPFGAETPCDGIDTDTSSSGATVVARQAGLGPHESLTFAVGFADGTFEPLDTSYLGTPLGWGHAAAGAGLVGVAGWTLWLRRRHLSDVAGRPTVIAESEPPAGVDALHAAVLLQKTGKAIPAEVLEQAIVGSIRITEGEKPRWGSAKLVAELVDPARADADGRALLTGLFPDGRTGDRFEFGTSDTRLSSTAQRILKDAESALRDRGYRREVPAWVRAVPALVAAVLVALLVIATIALSDRAVDPLWPLIGLFGGIAVAVVVIGMIARKPLTESGAEVRDHLAGLRQFIEWAEADRIRMLQSPQGAERRPIDTGDPRVMLDLYERLLPYAVVFGQEKQWAGHLAVLYASAGVAAPVWYAGTGGFDAASFSSSIGSLSAASTSSASTGGSSGGGSAGGGGGGGGGGGV</sequence>
<dbReference type="AlphaFoldDB" id="A0A177K6Q9"/>
<keyword evidence="2" id="KW-0812">Transmembrane</keyword>
<accession>A0A177K6Q9</accession>
<dbReference type="Pfam" id="PF09972">
    <property type="entry name" value="DUF2207"/>
    <property type="match status" value="1"/>
</dbReference>
<protein>
    <recommendedName>
        <fullName evidence="8">DUF2207 domain-containing protein</fullName>
    </recommendedName>
</protein>
<evidence type="ECO:0000259" key="4">
    <source>
        <dbReference type="Pfam" id="PF09972"/>
    </source>
</evidence>